<evidence type="ECO:0000313" key="3">
    <source>
        <dbReference type="Proteomes" id="UP001501257"/>
    </source>
</evidence>
<protein>
    <submittedName>
        <fullName evidence="2">Uncharacterized protein</fullName>
    </submittedName>
</protein>
<dbReference type="Proteomes" id="UP001501257">
    <property type="component" value="Unassembled WGS sequence"/>
</dbReference>
<feature type="region of interest" description="Disordered" evidence="1">
    <location>
        <begin position="35"/>
        <end position="56"/>
    </location>
</feature>
<organism evidence="2 3">
    <name type="scientific">Paeniglutamicibacter antarcticus</name>
    <dbReference type="NCBI Taxonomy" id="494023"/>
    <lineage>
        <taxon>Bacteria</taxon>
        <taxon>Bacillati</taxon>
        <taxon>Actinomycetota</taxon>
        <taxon>Actinomycetes</taxon>
        <taxon>Micrococcales</taxon>
        <taxon>Micrococcaceae</taxon>
        <taxon>Paeniglutamicibacter</taxon>
    </lineage>
</organism>
<dbReference type="EMBL" id="BAABLK010000036">
    <property type="protein sequence ID" value="GAA5228306.1"/>
    <property type="molecule type" value="Genomic_DNA"/>
</dbReference>
<evidence type="ECO:0000256" key="1">
    <source>
        <dbReference type="SAM" id="MobiDB-lite"/>
    </source>
</evidence>
<sequence length="161" mass="16489">MERMACSYGGFARRALALVGLAGLLAGCVELGGESAGPPSADQVSPPPPGSSAFAPVPEVPELLPEDGETVLGQLSGATGASGGHVKLGPGETFVTWTCEGAGPISVEFSDGVGYKMECEDLQAMGSSRNSDMTMSGKEFDVMVQAEPGQVWQLLVTQKNP</sequence>
<proteinExistence type="predicted"/>
<reference evidence="3" key="1">
    <citation type="journal article" date="2019" name="Int. J. Syst. Evol. Microbiol.">
        <title>The Global Catalogue of Microorganisms (GCM) 10K type strain sequencing project: providing services to taxonomists for standard genome sequencing and annotation.</title>
        <authorList>
            <consortium name="The Broad Institute Genomics Platform"/>
            <consortium name="The Broad Institute Genome Sequencing Center for Infectious Disease"/>
            <person name="Wu L."/>
            <person name="Ma J."/>
        </authorList>
    </citation>
    <scope>NUCLEOTIDE SEQUENCE [LARGE SCALE GENOMIC DNA]</scope>
    <source>
        <strain evidence="3">JCM 18952</strain>
    </source>
</reference>
<keyword evidence="3" id="KW-1185">Reference proteome</keyword>
<evidence type="ECO:0000313" key="2">
    <source>
        <dbReference type="EMBL" id="GAA5228306.1"/>
    </source>
</evidence>
<feature type="compositionally biased region" description="Low complexity" evidence="1">
    <location>
        <begin position="35"/>
        <end position="44"/>
    </location>
</feature>
<comment type="caution">
    <text evidence="2">The sequence shown here is derived from an EMBL/GenBank/DDBJ whole genome shotgun (WGS) entry which is preliminary data.</text>
</comment>
<accession>A0ABP9TNN1</accession>
<name>A0ABP9TNN1_9MICC</name>
<gene>
    <name evidence="2" type="ORF">GCM10025778_28390</name>
</gene>
<dbReference type="PROSITE" id="PS51257">
    <property type="entry name" value="PROKAR_LIPOPROTEIN"/>
    <property type="match status" value="1"/>
</dbReference>